<protein>
    <submittedName>
        <fullName evidence="1">Uncharacterized protein</fullName>
    </submittedName>
</protein>
<evidence type="ECO:0000313" key="1">
    <source>
        <dbReference type="EMBL" id="MBB5072044.1"/>
    </source>
</evidence>
<gene>
    <name evidence="1" type="ORF">BJ969_005132</name>
</gene>
<accession>A0A840NKE8</accession>
<name>A0A840NKE8_9PSEU</name>
<reference evidence="1 2" key="1">
    <citation type="submission" date="2020-08" db="EMBL/GenBank/DDBJ databases">
        <title>Sequencing the genomes of 1000 actinobacteria strains.</title>
        <authorList>
            <person name="Klenk H.-P."/>
        </authorList>
    </citation>
    <scope>NUCLEOTIDE SEQUENCE [LARGE SCALE GENOMIC DNA]</scope>
    <source>
        <strain evidence="1 2">DSM 45582</strain>
    </source>
</reference>
<evidence type="ECO:0000313" key="2">
    <source>
        <dbReference type="Proteomes" id="UP000580474"/>
    </source>
</evidence>
<keyword evidence="2" id="KW-1185">Reference proteome</keyword>
<proteinExistence type="predicted"/>
<comment type="caution">
    <text evidence="1">The sequence shown here is derived from an EMBL/GenBank/DDBJ whole genome shotgun (WGS) entry which is preliminary data.</text>
</comment>
<organism evidence="1 2">
    <name type="scientific">Saccharopolyspora gloriosae</name>
    <dbReference type="NCBI Taxonomy" id="455344"/>
    <lineage>
        <taxon>Bacteria</taxon>
        <taxon>Bacillati</taxon>
        <taxon>Actinomycetota</taxon>
        <taxon>Actinomycetes</taxon>
        <taxon>Pseudonocardiales</taxon>
        <taxon>Pseudonocardiaceae</taxon>
        <taxon>Saccharopolyspora</taxon>
    </lineage>
</organism>
<dbReference type="AlphaFoldDB" id="A0A840NKE8"/>
<dbReference type="Proteomes" id="UP000580474">
    <property type="component" value="Unassembled WGS sequence"/>
</dbReference>
<dbReference type="EMBL" id="JACHIV010000001">
    <property type="protein sequence ID" value="MBB5072044.1"/>
    <property type="molecule type" value="Genomic_DNA"/>
</dbReference>
<sequence>MAFWIVGLALYLRHATPSRPGALPGGERAATLCGTWIRVPFDTPPPRRPRSEQITERCPQCADIARTHDYLLLTWDF</sequence>
<dbReference type="RefSeq" id="WP_184483105.1">
    <property type="nucleotide sequence ID" value="NZ_JACHIV010000001.1"/>
</dbReference>